<dbReference type="PANTHER" id="PTHR45348">
    <property type="entry name" value="HYPOTHETICAL OXIDOREDUCTASE (EUROFUNG)"/>
    <property type="match status" value="1"/>
</dbReference>
<keyword evidence="6" id="KW-1185">Reference proteome</keyword>
<dbReference type="InterPro" id="IPR013154">
    <property type="entry name" value="ADH-like_N"/>
</dbReference>
<accession>A0A8H4RE54</accession>
<feature type="compositionally biased region" description="Basic and acidic residues" evidence="3">
    <location>
        <begin position="55"/>
        <end position="70"/>
    </location>
</feature>
<feature type="compositionally biased region" description="Low complexity" evidence="3">
    <location>
        <begin position="40"/>
        <end position="51"/>
    </location>
</feature>
<dbReference type="SMART" id="SM00829">
    <property type="entry name" value="PKS_ER"/>
    <property type="match status" value="1"/>
</dbReference>
<evidence type="ECO:0000256" key="2">
    <source>
        <dbReference type="ARBA" id="ARBA00023002"/>
    </source>
</evidence>
<dbReference type="PANTHER" id="PTHR45348:SF2">
    <property type="entry name" value="ZINC-TYPE ALCOHOL DEHYDROGENASE-LIKE PROTEIN C2E1P3.01"/>
    <property type="match status" value="1"/>
</dbReference>
<proteinExistence type="inferred from homology"/>
<dbReference type="Proteomes" id="UP000566819">
    <property type="component" value="Unassembled WGS sequence"/>
</dbReference>
<dbReference type="CDD" id="cd08249">
    <property type="entry name" value="enoyl_reductase_like"/>
    <property type="match status" value="1"/>
</dbReference>
<dbReference type="Gene3D" id="3.90.180.10">
    <property type="entry name" value="Medium-chain alcohol dehydrogenases, catalytic domain"/>
    <property type="match status" value="1"/>
</dbReference>
<dbReference type="InterPro" id="IPR036291">
    <property type="entry name" value="NAD(P)-bd_dom_sf"/>
</dbReference>
<dbReference type="SUPFAM" id="SSF51735">
    <property type="entry name" value="NAD(P)-binding Rossmann-fold domains"/>
    <property type="match status" value="1"/>
</dbReference>
<keyword evidence="2" id="KW-0560">Oxidoreductase</keyword>
<evidence type="ECO:0000313" key="5">
    <source>
        <dbReference type="EMBL" id="KAF4627243.1"/>
    </source>
</evidence>
<dbReference type="AlphaFoldDB" id="A0A8H4RE54"/>
<evidence type="ECO:0000256" key="3">
    <source>
        <dbReference type="SAM" id="MobiDB-lite"/>
    </source>
</evidence>
<dbReference type="Pfam" id="PF08240">
    <property type="entry name" value="ADH_N"/>
    <property type="match status" value="1"/>
</dbReference>
<organism evidence="5 6">
    <name type="scientific">Cudoniella acicularis</name>
    <dbReference type="NCBI Taxonomy" id="354080"/>
    <lineage>
        <taxon>Eukaryota</taxon>
        <taxon>Fungi</taxon>
        <taxon>Dikarya</taxon>
        <taxon>Ascomycota</taxon>
        <taxon>Pezizomycotina</taxon>
        <taxon>Leotiomycetes</taxon>
        <taxon>Helotiales</taxon>
        <taxon>Tricladiaceae</taxon>
        <taxon>Cudoniella</taxon>
    </lineage>
</organism>
<sequence>MAISNLLDCLCGSRKKSSSRAQTPVTRIQYEIEGKNLPESSGSQESIDSSSQFTKRKENNVEIREESRQETAPKLNRALVVASKGTYTLVDHPFPELAHDKEVIISNRATGLNPIDYKSVDYNFCLPEFPWVTGREMTGVVEAVGAGVTGFKIGDHVWTSTYYRDRRAGCFQSYVTVPVHTIFHLPSNLNFNAAACLGVAGLTAAMTLWRWLDVPLPTQTPSSTTTTDEYLLIWGGSTSTGQFAIQLALLSNLRVIAVTSSKTSSMVQSLGATTVIRDGKTNDEILSEILSITGDNITRAIDLGVSSPHWL</sequence>
<protein>
    <recommendedName>
        <fullName evidence="4">Enoyl reductase (ER) domain-containing protein</fullName>
    </recommendedName>
</protein>
<dbReference type="InterPro" id="IPR011032">
    <property type="entry name" value="GroES-like_sf"/>
</dbReference>
<dbReference type="SUPFAM" id="SSF50129">
    <property type="entry name" value="GroES-like"/>
    <property type="match status" value="1"/>
</dbReference>
<reference evidence="5 6" key="1">
    <citation type="submission" date="2020-03" db="EMBL/GenBank/DDBJ databases">
        <title>Draft Genome Sequence of Cudoniella acicularis.</title>
        <authorList>
            <person name="Buettner E."/>
            <person name="Kellner H."/>
        </authorList>
    </citation>
    <scope>NUCLEOTIDE SEQUENCE [LARGE SCALE GENOMIC DNA]</scope>
    <source>
        <strain evidence="5 6">DSM 108380</strain>
    </source>
</reference>
<feature type="region of interest" description="Disordered" evidence="3">
    <location>
        <begin position="32"/>
        <end position="70"/>
    </location>
</feature>
<dbReference type="Gene3D" id="3.40.50.720">
    <property type="entry name" value="NAD(P)-binding Rossmann-like Domain"/>
    <property type="match status" value="1"/>
</dbReference>
<dbReference type="InterPro" id="IPR047122">
    <property type="entry name" value="Trans-enoyl_RdTase-like"/>
</dbReference>
<evidence type="ECO:0000259" key="4">
    <source>
        <dbReference type="SMART" id="SM00829"/>
    </source>
</evidence>
<comment type="similarity">
    <text evidence="1">Belongs to the zinc-containing alcohol dehydrogenase family.</text>
</comment>
<comment type="caution">
    <text evidence="5">The sequence shown here is derived from an EMBL/GenBank/DDBJ whole genome shotgun (WGS) entry which is preliminary data.</text>
</comment>
<name>A0A8H4RE54_9HELO</name>
<feature type="domain" description="Enoyl reductase (ER)" evidence="4">
    <location>
        <begin position="85"/>
        <end position="309"/>
    </location>
</feature>
<dbReference type="InterPro" id="IPR020843">
    <property type="entry name" value="ER"/>
</dbReference>
<evidence type="ECO:0000256" key="1">
    <source>
        <dbReference type="ARBA" id="ARBA00008072"/>
    </source>
</evidence>
<evidence type="ECO:0000313" key="6">
    <source>
        <dbReference type="Proteomes" id="UP000566819"/>
    </source>
</evidence>
<dbReference type="EMBL" id="JAAMPI010001003">
    <property type="protein sequence ID" value="KAF4627243.1"/>
    <property type="molecule type" value="Genomic_DNA"/>
</dbReference>
<gene>
    <name evidence="5" type="ORF">G7Y89_g10908</name>
</gene>
<dbReference type="OrthoDB" id="10257049at2759"/>
<dbReference type="GO" id="GO:0016651">
    <property type="term" value="F:oxidoreductase activity, acting on NAD(P)H"/>
    <property type="evidence" value="ECO:0007669"/>
    <property type="project" value="InterPro"/>
</dbReference>